<evidence type="ECO:0000313" key="1">
    <source>
        <dbReference type="EMBL" id="UBZ25499.1"/>
    </source>
</evidence>
<keyword evidence="2" id="KW-1185">Reference proteome</keyword>
<dbReference type="InterPro" id="IPR007121">
    <property type="entry name" value="RNA_pol_bsu_CS"/>
</dbReference>
<organism evidence="1 2">
    <name type="scientific">Crangon crangon nudivirus</name>
    <dbReference type="NCBI Taxonomy" id="2880838"/>
    <lineage>
        <taxon>Viruses</taxon>
        <taxon>Viruses incertae sedis</taxon>
        <taxon>Naldaviricetes</taxon>
        <taxon>Lefavirales</taxon>
        <taxon>Nudiviridae</taxon>
        <taxon>Gammanudivirus</taxon>
        <taxon>Gammanudivirus cracrangonis</taxon>
    </lineage>
</organism>
<dbReference type="Proteomes" id="UP000831195">
    <property type="component" value="Segment"/>
</dbReference>
<dbReference type="GO" id="GO:0003899">
    <property type="term" value="F:DNA-directed RNA polymerase activity"/>
    <property type="evidence" value="ECO:0007669"/>
    <property type="project" value="InterPro"/>
</dbReference>
<dbReference type="SUPFAM" id="SSF64484">
    <property type="entry name" value="beta and beta-prime subunits of DNA dependent RNA-polymerase"/>
    <property type="match status" value="1"/>
</dbReference>
<gene>
    <name evidence="1" type="ORF">CcNV_015</name>
</gene>
<dbReference type="GO" id="GO:0006351">
    <property type="term" value="P:DNA-templated transcription"/>
    <property type="evidence" value="ECO:0007669"/>
    <property type="project" value="InterPro"/>
</dbReference>
<evidence type="ECO:0000313" key="2">
    <source>
        <dbReference type="Proteomes" id="UP000831195"/>
    </source>
</evidence>
<dbReference type="GO" id="GO:0003677">
    <property type="term" value="F:DNA binding"/>
    <property type="evidence" value="ECO:0007669"/>
    <property type="project" value="InterPro"/>
</dbReference>
<proteinExistence type="predicted"/>
<dbReference type="PROSITE" id="PS01166">
    <property type="entry name" value="RNA_POL_BETA"/>
    <property type="match status" value="1"/>
</dbReference>
<dbReference type="EMBL" id="MZ311577">
    <property type="protein sequence ID" value="UBZ25499.1"/>
    <property type="molecule type" value="Genomic_DNA"/>
</dbReference>
<sequence length="1023" mass="115774">MANIYTAALLQEYNGSFSSVIISDCPCYAIYQDFNNHIYMNKQSYLCCLLIYINKEYRAMHKRWPIMLGSYIDKKIRPNFSESDSSLFGCFVIEGVVKIIYNFITNNLTTGHVRRIKRPKKPDGVNYTVRIKTDAVTMNLVYCPADEENPITATIYDEAYKQNVEIYERFNCARDIHKDETSANNKKLKGTKVANNLVKNLEKSQKQYNTAWKSDLVDRATGLKWIDVINMASPFRKRTEEDYIQYFKSCINNAPQLDDMANKTVISPNTILLRFLKLLINNVVVGKIGGVNESMSQRFTRMNTKLASTIRSGNMFYVLSNKIVTTVSGEYNDKSVYQTIEGQKQHIATYMTSVVKRFVNSKTKNSKALMFSRDAYQYICPIDIKDIKGAGENISLAQLVFSPPGIDIATMQNIIKSFSKKDGELTVVINSFITLYRLNREDIKQLKLNCPILPIMIYDNYLVLNIKGHVLMKYSTRYNFFVTPYELHNFWPDAFDDYHHQLKYSPTTLHLSSLIDTAASVKRNVANANLKGRCNELHNEFTANTFLYSVGASNAAIIHKREPEDKVISIKFNPTSTTQDPLIIPIDTKAPHLRYLQYAKVANPPPLNVEEKKKIDDFFANYVAYDDGTELNGCKISDVLDDADTVINTILKIFQHWHTDRFTLAFTYGSPTNNKLTKETLAILQDQPECKERNIVSVASKSIYIVPHGTERKEYSKTIAIDVNKPHPPHMALYVAFGDIGGGTNEDGIVIDKDLAEFGPKKLISQSLTVKFTPVNKKTGRLNFIYHPQNSEIGGTISFGVVTVNEPMTYIKSKNVNIEESHIGKNYRYMISTYMASHYTKVIGSSSFTDGGTNINIHVHYLCNLGVGMKISNNHGQKGIISAVRDLSHLKAYRRDGTCVKPQLLFSITSIIGRTVSSQVLSMFSQPDIAISPTLCIVSPQGINWHNIEPSIKSRASIIKNDLMMAENGLLANHLPFVSDTLRSQGPIHSKKNPLHLVQQLSVFQGIRIEMLTFSNDVIDEVY</sequence>
<protein>
    <submittedName>
        <fullName evidence="1">LEF-8</fullName>
    </submittedName>
</protein>
<accession>A0AAE9BYL4</accession>
<reference evidence="1" key="1">
    <citation type="journal article" date="2021" name="Viruses">
        <title>Identification and Full Characterisation of Two Novel Crustacean Infecting Members of the Family Nudiviridae Provides Support for Two Subfamilies.</title>
        <authorList>
            <person name="Bateman K.S."/>
            <person name="Kerr R."/>
            <person name="Stentiford G.D."/>
            <person name="Bean T.P."/>
            <person name="Hooper C."/>
            <person name="Van Eynde B."/>
            <person name="Delbare D."/>
            <person name="Bojko J."/>
            <person name="Christiaens O."/>
            <person name="Taning C.N.T."/>
            <person name="Smagghe G."/>
            <person name="van Oers M.M."/>
            <person name="van Aerle R."/>
        </authorList>
    </citation>
    <scope>NUCLEOTIDE SEQUENCE</scope>
    <source>
        <strain evidence="1">AN1</strain>
    </source>
</reference>
<name>A0AAE9BYL4_9VIRU</name>